<keyword evidence="6" id="KW-0539">Nucleus</keyword>
<gene>
    <name evidence="8" type="ORF">Ahy_B01g052350</name>
</gene>
<dbReference type="InterPro" id="IPR031052">
    <property type="entry name" value="FHY3/FAR1"/>
</dbReference>
<dbReference type="InterPro" id="IPR007527">
    <property type="entry name" value="Znf_SWIM"/>
</dbReference>
<evidence type="ECO:0000256" key="6">
    <source>
        <dbReference type="RuleBase" id="RU367018"/>
    </source>
</evidence>
<evidence type="ECO:0000256" key="2">
    <source>
        <dbReference type="ARBA" id="ARBA00022723"/>
    </source>
</evidence>
<dbReference type="InterPro" id="IPR006564">
    <property type="entry name" value="Znf_PMZ"/>
</dbReference>
<comment type="similarity">
    <text evidence="1 6">Belongs to the FHY3/FAR1 family.</text>
</comment>
<proteinExistence type="inferred from homology"/>
<sequence>MILSQSTVLELFEDHYLWIPIYLDHHFWARMRSTQRSESMHAFFNKFITCNNSLIQFVKQYDNCLASREFSHRDTVCNKISNRCSISACVYSQEVQKVQAQFREKMNYITRSMHSTLGFTTYEVVEQVSNSTFNKFFFFTYDTVSQEVKCQCLLFESSGILCHHSLSVLSFERVDKVALKYILERWSKNIKRRHTHIKSGQEEPLLEQRSKRFDDLVFRSHNICEFASESEELTRILH</sequence>
<dbReference type="EMBL" id="SDMP01000011">
    <property type="protein sequence ID" value="RYR28228.1"/>
    <property type="molecule type" value="Genomic_DNA"/>
</dbReference>
<dbReference type="GO" id="GO:0008270">
    <property type="term" value="F:zinc ion binding"/>
    <property type="evidence" value="ECO:0007669"/>
    <property type="project" value="UniProtKB-UniRule"/>
</dbReference>
<keyword evidence="3 5" id="KW-0863">Zinc-finger</keyword>
<evidence type="ECO:0000256" key="5">
    <source>
        <dbReference type="PROSITE-ProRule" id="PRU00325"/>
    </source>
</evidence>
<dbReference type="GO" id="GO:0006355">
    <property type="term" value="P:regulation of DNA-templated transcription"/>
    <property type="evidence" value="ECO:0007669"/>
    <property type="project" value="UniProtKB-UniRule"/>
</dbReference>
<dbReference type="PANTHER" id="PTHR31669:SF251">
    <property type="entry name" value="PROTEIN FAR1-RELATED SEQUENCE"/>
    <property type="match status" value="1"/>
</dbReference>
<dbReference type="AlphaFoldDB" id="A0A445AP66"/>
<evidence type="ECO:0000256" key="3">
    <source>
        <dbReference type="ARBA" id="ARBA00022771"/>
    </source>
</evidence>
<evidence type="ECO:0000256" key="1">
    <source>
        <dbReference type="ARBA" id="ARBA00005889"/>
    </source>
</evidence>
<evidence type="ECO:0000259" key="7">
    <source>
        <dbReference type="PROSITE" id="PS50966"/>
    </source>
</evidence>
<dbReference type="PANTHER" id="PTHR31669">
    <property type="entry name" value="PROTEIN FAR1-RELATED SEQUENCE 10-RELATED"/>
    <property type="match status" value="1"/>
</dbReference>
<name>A0A445AP66_ARAHY</name>
<keyword evidence="9" id="KW-1185">Reference proteome</keyword>
<keyword evidence="2 6" id="KW-0479">Metal-binding</keyword>
<comment type="function">
    <text evidence="6">Putative transcription activator involved in regulating light control of development.</text>
</comment>
<dbReference type="SMART" id="SM00575">
    <property type="entry name" value="ZnF_PMZ"/>
    <property type="match status" value="1"/>
</dbReference>
<dbReference type="PROSITE" id="PS50966">
    <property type="entry name" value="ZF_SWIM"/>
    <property type="match status" value="1"/>
</dbReference>
<comment type="caution">
    <text evidence="8">The sequence shown here is derived from an EMBL/GenBank/DDBJ whole genome shotgun (WGS) entry which is preliminary data.</text>
</comment>
<evidence type="ECO:0000256" key="4">
    <source>
        <dbReference type="ARBA" id="ARBA00022833"/>
    </source>
</evidence>
<evidence type="ECO:0000313" key="8">
    <source>
        <dbReference type="EMBL" id="RYR28228.1"/>
    </source>
</evidence>
<organism evidence="8 9">
    <name type="scientific">Arachis hypogaea</name>
    <name type="common">Peanut</name>
    <dbReference type="NCBI Taxonomy" id="3818"/>
    <lineage>
        <taxon>Eukaryota</taxon>
        <taxon>Viridiplantae</taxon>
        <taxon>Streptophyta</taxon>
        <taxon>Embryophyta</taxon>
        <taxon>Tracheophyta</taxon>
        <taxon>Spermatophyta</taxon>
        <taxon>Magnoliopsida</taxon>
        <taxon>eudicotyledons</taxon>
        <taxon>Gunneridae</taxon>
        <taxon>Pentapetalae</taxon>
        <taxon>rosids</taxon>
        <taxon>fabids</taxon>
        <taxon>Fabales</taxon>
        <taxon>Fabaceae</taxon>
        <taxon>Papilionoideae</taxon>
        <taxon>50 kb inversion clade</taxon>
        <taxon>dalbergioids sensu lato</taxon>
        <taxon>Dalbergieae</taxon>
        <taxon>Pterocarpus clade</taxon>
        <taxon>Arachis</taxon>
    </lineage>
</organism>
<comment type="subcellular location">
    <subcellularLocation>
        <location evidence="6">Nucleus</location>
    </subcellularLocation>
</comment>
<keyword evidence="4 6" id="KW-0862">Zinc</keyword>
<reference evidence="8 9" key="1">
    <citation type="submission" date="2019-01" db="EMBL/GenBank/DDBJ databases">
        <title>Sequencing of cultivated peanut Arachis hypogaea provides insights into genome evolution and oil improvement.</title>
        <authorList>
            <person name="Chen X."/>
        </authorList>
    </citation>
    <scope>NUCLEOTIDE SEQUENCE [LARGE SCALE GENOMIC DNA]</scope>
    <source>
        <strain evidence="9">cv. Fuhuasheng</strain>
        <tissue evidence="8">Leaves</tissue>
    </source>
</reference>
<accession>A0A445AP66</accession>
<dbReference type="GO" id="GO:0005634">
    <property type="term" value="C:nucleus"/>
    <property type="evidence" value="ECO:0007669"/>
    <property type="project" value="UniProtKB-SubCell"/>
</dbReference>
<protein>
    <recommendedName>
        <fullName evidence="6">Protein FAR1-RELATED SEQUENCE</fullName>
    </recommendedName>
</protein>
<evidence type="ECO:0000313" key="9">
    <source>
        <dbReference type="Proteomes" id="UP000289738"/>
    </source>
</evidence>
<dbReference type="Proteomes" id="UP000289738">
    <property type="component" value="Chromosome B01"/>
</dbReference>
<feature type="domain" description="SWIM-type" evidence="7">
    <location>
        <begin position="122"/>
        <end position="173"/>
    </location>
</feature>